<dbReference type="EMBL" id="CP000930">
    <property type="protein sequence ID" value="ABZ85017.1"/>
    <property type="molecule type" value="Genomic_DNA"/>
</dbReference>
<name>B0TAG7_HELMI</name>
<sequence length="93" mass="10179">MANWAIVRRGTCSKKGASFSPVPEAACAATGWTKIAAASRGNRNQRVKMTHHLLQHNRFSYGHFQQAASLGYHGGALLYANPVKGKNAEKRNR</sequence>
<proteinExistence type="predicted"/>
<keyword evidence="2" id="KW-1185">Reference proteome</keyword>
<dbReference type="Proteomes" id="UP000008550">
    <property type="component" value="Chromosome"/>
</dbReference>
<dbReference type="KEGG" id="hmo:HM1_2467"/>
<reference evidence="1 2" key="1">
    <citation type="journal article" date="2008" name="J. Bacteriol.">
        <title>The genome of Heliobacterium modesticaldum, a phototrophic representative of the Firmicutes containing the simplest photosynthetic apparatus.</title>
        <authorList>
            <person name="Sattley W.M."/>
            <person name="Madigan M.T."/>
            <person name="Swingley W.D."/>
            <person name="Cheung P.C."/>
            <person name="Clocksin K.M."/>
            <person name="Conrad A.L."/>
            <person name="Dejesa L.C."/>
            <person name="Honchak B.M."/>
            <person name="Jung D.O."/>
            <person name="Karbach L.E."/>
            <person name="Kurdoglu A."/>
            <person name="Lahiri S."/>
            <person name="Mastrian S.D."/>
            <person name="Page L.E."/>
            <person name="Taylor H.L."/>
            <person name="Wang Z.T."/>
            <person name="Raymond J."/>
            <person name="Chen M."/>
            <person name="Blankenship R.E."/>
            <person name="Touchman J.W."/>
        </authorList>
    </citation>
    <scope>NUCLEOTIDE SEQUENCE [LARGE SCALE GENOMIC DNA]</scope>
    <source>
        <strain evidence="2">ATCC 51547 / Ice1</strain>
    </source>
</reference>
<dbReference type="AlphaFoldDB" id="B0TAG7"/>
<evidence type="ECO:0000313" key="1">
    <source>
        <dbReference type="EMBL" id="ABZ85017.1"/>
    </source>
</evidence>
<protein>
    <submittedName>
        <fullName evidence="1">Uncharacterized protein</fullName>
    </submittedName>
</protein>
<evidence type="ECO:0000313" key="2">
    <source>
        <dbReference type="Proteomes" id="UP000008550"/>
    </source>
</evidence>
<organism evidence="1 2">
    <name type="scientific">Heliobacterium modesticaldum (strain ATCC 51547 / Ice1)</name>
    <dbReference type="NCBI Taxonomy" id="498761"/>
    <lineage>
        <taxon>Bacteria</taxon>
        <taxon>Bacillati</taxon>
        <taxon>Bacillota</taxon>
        <taxon>Clostridia</taxon>
        <taxon>Eubacteriales</taxon>
        <taxon>Heliobacteriaceae</taxon>
        <taxon>Heliomicrobium</taxon>
    </lineage>
</organism>
<dbReference type="STRING" id="498761.HM1_2467"/>
<accession>B0TAG7</accession>
<dbReference type="RefSeq" id="WP_012283513.1">
    <property type="nucleotide sequence ID" value="NC_010337.2"/>
</dbReference>
<gene>
    <name evidence="1" type="ORF">HM1_2467</name>
</gene>
<dbReference type="HOGENOM" id="CLU_2395678_0_0_9"/>